<name>A0A8K0G6K4_IGNLU</name>
<dbReference type="EMBL" id="VTPC01083480">
    <property type="protein sequence ID" value="KAF2887443.1"/>
    <property type="molecule type" value="Genomic_DNA"/>
</dbReference>
<accession>A0A8K0G6K4</accession>
<dbReference type="PANTHER" id="PTHR47272:SF1">
    <property type="entry name" value="PIGGYBAC TRANSPOSABLE ELEMENT-DERIVED PROTEIN 3-LIKE"/>
    <property type="match status" value="1"/>
</dbReference>
<dbReference type="Pfam" id="PF13843">
    <property type="entry name" value="DDE_Tnp_1_7"/>
    <property type="match status" value="1"/>
</dbReference>
<organism evidence="2 3">
    <name type="scientific">Ignelater luminosus</name>
    <name type="common">Cucubano</name>
    <name type="synonym">Pyrophorus luminosus</name>
    <dbReference type="NCBI Taxonomy" id="2038154"/>
    <lineage>
        <taxon>Eukaryota</taxon>
        <taxon>Metazoa</taxon>
        <taxon>Ecdysozoa</taxon>
        <taxon>Arthropoda</taxon>
        <taxon>Hexapoda</taxon>
        <taxon>Insecta</taxon>
        <taxon>Pterygota</taxon>
        <taxon>Neoptera</taxon>
        <taxon>Endopterygota</taxon>
        <taxon>Coleoptera</taxon>
        <taxon>Polyphaga</taxon>
        <taxon>Elateriformia</taxon>
        <taxon>Elateroidea</taxon>
        <taxon>Elateridae</taxon>
        <taxon>Agrypninae</taxon>
        <taxon>Pyrophorini</taxon>
        <taxon>Ignelater</taxon>
    </lineage>
</organism>
<dbReference type="Proteomes" id="UP000801492">
    <property type="component" value="Unassembled WGS sequence"/>
</dbReference>
<dbReference type="InterPro" id="IPR029526">
    <property type="entry name" value="PGBD"/>
</dbReference>
<evidence type="ECO:0000313" key="3">
    <source>
        <dbReference type="Proteomes" id="UP000801492"/>
    </source>
</evidence>
<evidence type="ECO:0000259" key="1">
    <source>
        <dbReference type="Pfam" id="PF13843"/>
    </source>
</evidence>
<protein>
    <recommendedName>
        <fullName evidence="1">PiggyBac transposable element-derived protein domain-containing protein</fullName>
    </recommendedName>
</protein>
<proteinExistence type="predicted"/>
<sequence>MPFSREEWRKPLSQKELEEAILHLSEGEDDLEIFSDDDDLNFDENVLITHVTADSDENIYFELPNIENIDIENIPTIFEDEVIPSSTSLPNMLENLEPEQAQKGIEIRTTPTNGKKKRILKEPHQIQVTPRSKRLRKEIKVKSSEDSKKIKTSNEVQKLKKNIDFFDLIAQQSTLYATQIASENQCFISFVDIKKYIGVCIMMSVVHMPSIRRYWSKSIGMDSIKQAMPQKHFEKVRRYLHFNDNSEMLPREDSNHDRLYKLRPVINHLLEKYQSIPYEKDLLVDEQICYTKAR</sequence>
<dbReference type="PANTHER" id="PTHR47272">
    <property type="entry name" value="DDE_TNP_1_7 DOMAIN-CONTAINING PROTEIN"/>
    <property type="match status" value="1"/>
</dbReference>
<feature type="non-terminal residue" evidence="2">
    <location>
        <position position="1"/>
    </location>
</feature>
<evidence type="ECO:0000313" key="2">
    <source>
        <dbReference type="EMBL" id="KAF2887443.1"/>
    </source>
</evidence>
<reference evidence="2" key="1">
    <citation type="submission" date="2019-08" db="EMBL/GenBank/DDBJ databases">
        <title>The genome of the North American firefly Photinus pyralis.</title>
        <authorList>
            <consortium name="Photinus pyralis genome working group"/>
            <person name="Fallon T.R."/>
            <person name="Sander Lower S.E."/>
            <person name="Weng J.-K."/>
        </authorList>
    </citation>
    <scope>NUCLEOTIDE SEQUENCE</scope>
    <source>
        <strain evidence="2">TRF0915ILg1</strain>
        <tissue evidence="2">Whole body</tissue>
    </source>
</reference>
<comment type="caution">
    <text evidence="2">The sequence shown here is derived from an EMBL/GenBank/DDBJ whole genome shotgun (WGS) entry which is preliminary data.</text>
</comment>
<gene>
    <name evidence="2" type="ORF">ILUMI_18730</name>
</gene>
<feature type="domain" description="PiggyBac transposable element-derived protein" evidence="1">
    <location>
        <begin position="164"/>
        <end position="293"/>
    </location>
</feature>
<dbReference type="OrthoDB" id="6778867at2759"/>
<dbReference type="AlphaFoldDB" id="A0A8K0G6K4"/>
<keyword evidence="3" id="KW-1185">Reference proteome</keyword>